<protein>
    <submittedName>
        <fullName evidence="9">Tyrosine recombinase XerD</fullName>
    </submittedName>
</protein>
<evidence type="ECO:0000256" key="3">
    <source>
        <dbReference type="ARBA" id="ARBA00022908"/>
    </source>
</evidence>
<accession>A0A173TQ30</accession>
<proteinExistence type="inferred from homology"/>
<evidence type="ECO:0000256" key="2">
    <source>
        <dbReference type="ARBA" id="ARBA00008857"/>
    </source>
</evidence>
<dbReference type="RefSeq" id="WP_055238064.1">
    <property type="nucleotide sequence ID" value="NZ_CYXM01000007.1"/>
</dbReference>
<dbReference type="Gene3D" id="1.10.150.130">
    <property type="match status" value="1"/>
</dbReference>
<evidence type="ECO:0000313" key="9">
    <source>
        <dbReference type="EMBL" id="CUN04923.1"/>
    </source>
</evidence>
<dbReference type="GO" id="GO:0015074">
    <property type="term" value="P:DNA integration"/>
    <property type="evidence" value="ECO:0007669"/>
    <property type="project" value="UniProtKB-KW"/>
</dbReference>
<feature type="domain" description="Core-binding (CB)" evidence="8">
    <location>
        <begin position="2"/>
        <end position="84"/>
    </location>
</feature>
<dbReference type="InterPro" id="IPR002104">
    <property type="entry name" value="Integrase_catalytic"/>
</dbReference>
<name>A0A173TQ30_9FIRM</name>
<dbReference type="CDD" id="cd00798">
    <property type="entry name" value="INT_XerDC_C"/>
    <property type="match status" value="1"/>
</dbReference>
<dbReference type="GO" id="GO:0006310">
    <property type="term" value="P:DNA recombination"/>
    <property type="evidence" value="ECO:0007669"/>
    <property type="project" value="UniProtKB-KW"/>
</dbReference>
<evidence type="ECO:0000259" key="7">
    <source>
        <dbReference type="PROSITE" id="PS51898"/>
    </source>
</evidence>
<organism evidence="9 10">
    <name type="scientific">Agathobacter rectalis</name>
    <dbReference type="NCBI Taxonomy" id="39491"/>
    <lineage>
        <taxon>Bacteria</taxon>
        <taxon>Bacillati</taxon>
        <taxon>Bacillota</taxon>
        <taxon>Clostridia</taxon>
        <taxon>Lachnospirales</taxon>
        <taxon>Lachnospiraceae</taxon>
        <taxon>Agathobacter</taxon>
    </lineage>
</organism>
<keyword evidence="4 6" id="KW-0238">DNA-binding</keyword>
<dbReference type="InterPro" id="IPR004107">
    <property type="entry name" value="Integrase_SAM-like_N"/>
</dbReference>
<dbReference type="GO" id="GO:0003677">
    <property type="term" value="F:DNA binding"/>
    <property type="evidence" value="ECO:0007669"/>
    <property type="project" value="UniProtKB-UniRule"/>
</dbReference>
<comment type="function">
    <text evidence="1">Site-specific tyrosine recombinase, which acts by catalyzing the cutting and rejoining of the recombining DNA molecules.</text>
</comment>
<dbReference type="OrthoDB" id="9801717at2"/>
<keyword evidence="3" id="KW-0229">DNA integration</keyword>
<feature type="domain" description="Tyr recombinase" evidence="7">
    <location>
        <begin position="106"/>
        <end position="296"/>
    </location>
</feature>
<dbReference type="Pfam" id="PF00589">
    <property type="entry name" value="Phage_integrase"/>
    <property type="match status" value="1"/>
</dbReference>
<dbReference type="Gene3D" id="1.10.443.10">
    <property type="entry name" value="Intergrase catalytic core"/>
    <property type="match status" value="1"/>
</dbReference>
<dbReference type="Proteomes" id="UP000095673">
    <property type="component" value="Unassembled WGS sequence"/>
</dbReference>
<dbReference type="InterPro" id="IPR044068">
    <property type="entry name" value="CB"/>
</dbReference>
<dbReference type="Pfam" id="PF02899">
    <property type="entry name" value="Phage_int_SAM_1"/>
    <property type="match status" value="1"/>
</dbReference>
<dbReference type="PANTHER" id="PTHR30349">
    <property type="entry name" value="PHAGE INTEGRASE-RELATED"/>
    <property type="match status" value="1"/>
</dbReference>
<dbReference type="InterPro" id="IPR013762">
    <property type="entry name" value="Integrase-like_cat_sf"/>
</dbReference>
<dbReference type="PANTHER" id="PTHR30349:SF81">
    <property type="entry name" value="TYROSINE RECOMBINASE XERC"/>
    <property type="match status" value="1"/>
</dbReference>
<dbReference type="EMBL" id="CYXM01000007">
    <property type="protein sequence ID" value="CUN04923.1"/>
    <property type="molecule type" value="Genomic_DNA"/>
</dbReference>
<dbReference type="AlphaFoldDB" id="A0A173TQ30"/>
<dbReference type="PROSITE" id="PS51900">
    <property type="entry name" value="CB"/>
    <property type="match status" value="1"/>
</dbReference>
<evidence type="ECO:0000256" key="6">
    <source>
        <dbReference type="PROSITE-ProRule" id="PRU01248"/>
    </source>
</evidence>
<evidence type="ECO:0000313" key="10">
    <source>
        <dbReference type="Proteomes" id="UP000095673"/>
    </source>
</evidence>
<evidence type="ECO:0000256" key="5">
    <source>
        <dbReference type="ARBA" id="ARBA00023172"/>
    </source>
</evidence>
<keyword evidence="5" id="KW-0233">DNA recombination</keyword>
<dbReference type="InterPro" id="IPR010998">
    <property type="entry name" value="Integrase_recombinase_N"/>
</dbReference>
<comment type="similarity">
    <text evidence="2">Belongs to the 'phage' integrase family.</text>
</comment>
<reference evidence="9 10" key="1">
    <citation type="submission" date="2015-09" db="EMBL/GenBank/DDBJ databases">
        <authorList>
            <consortium name="Pathogen Informatics"/>
        </authorList>
    </citation>
    <scope>NUCLEOTIDE SEQUENCE [LARGE SCALE GENOMIC DNA]</scope>
    <source>
        <strain evidence="9 10">2789STDY5834968</strain>
    </source>
</reference>
<evidence type="ECO:0000256" key="4">
    <source>
        <dbReference type="ARBA" id="ARBA00023125"/>
    </source>
</evidence>
<dbReference type="InterPro" id="IPR050090">
    <property type="entry name" value="Tyrosine_recombinase_XerCD"/>
</dbReference>
<dbReference type="InterPro" id="IPR011010">
    <property type="entry name" value="DNA_brk_join_enz"/>
</dbReference>
<evidence type="ECO:0000259" key="8">
    <source>
        <dbReference type="PROSITE" id="PS51900"/>
    </source>
</evidence>
<dbReference type="SUPFAM" id="SSF56349">
    <property type="entry name" value="DNA breaking-rejoining enzymes"/>
    <property type="match status" value="1"/>
</dbReference>
<dbReference type="PROSITE" id="PS51898">
    <property type="entry name" value="TYR_RECOMBINASE"/>
    <property type="match status" value="1"/>
</dbReference>
<sequence length="306" mass="35640">MDNLETLVENYLEYCSTQKCLDQKTLKAYRIDLRQFSEQTFPHEVIEITSKTLEDYIAKLHQQYEPKTVKRKIASLKALFHHLEYKEIINRNPFNKIQVRFREPVILPKTIPLHTVEEFLTTIYAQRNNAKTDYQKRNALRDAAVAELLFATGMRISELCTLKSEDVNLYDGTILIYGKGDKERRIQIGNDAVISILEEYKTDFKTEIKSCNHFFANQSGKALSDQSVRRMINKYASLAGIDLHITPHMFRHTFATSLLEADVDIRYIQEMLGHSSINVTEIYTHVAIAKQRDILTTKHPRKDFHI</sequence>
<gene>
    <name evidence="9" type="primary">xerD_2</name>
    <name evidence="9" type="ORF">ERS852580_01746</name>
</gene>
<evidence type="ECO:0000256" key="1">
    <source>
        <dbReference type="ARBA" id="ARBA00003283"/>
    </source>
</evidence>